<sequence>MTHREVQGSNPKWCTSFLLGFSFLWIDSSSSSREGLTCYVPLSLSKLC</sequence>
<dbReference type="AlphaFoldDB" id="F2ED66"/>
<evidence type="ECO:0000313" key="1">
    <source>
        <dbReference type="EMBL" id="BAK05288.1"/>
    </source>
</evidence>
<reference evidence="1" key="1">
    <citation type="journal article" date="2011" name="Plant Physiol.">
        <title>Comprehensive sequence analysis of 24,783 barley full-length cDNAs derived from 12 clone libraries.</title>
        <authorList>
            <person name="Matsumoto T."/>
            <person name="Tanaka T."/>
            <person name="Sakai H."/>
            <person name="Amano N."/>
            <person name="Kanamori H."/>
            <person name="Kurita K."/>
            <person name="Kikuta A."/>
            <person name="Kamiya K."/>
            <person name="Yamamoto M."/>
            <person name="Ikawa H."/>
            <person name="Fujii N."/>
            <person name="Hori K."/>
            <person name="Itoh T."/>
            <person name="Sato K."/>
        </authorList>
    </citation>
    <scope>NUCLEOTIDE SEQUENCE</scope>
    <source>
        <tissue evidence="1">Seed</tissue>
    </source>
</reference>
<protein>
    <submittedName>
        <fullName evidence="1">Predicted protein</fullName>
    </submittedName>
</protein>
<name>F2ED66_HORVV</name>
<dbReference type="EMBL" id="AK374091">
    <property type="protein sequence ID" value="BAK05288.1"/>
    <property type="molecule type" value="mRNA"/>
</dbReference>
<organism evidence="1">
    <name type="scientific">Hordeum vulgare subsp. vulgare</name>
    <name type="common">Domesticated barley</name>
    <dbReference type="NCBI Taxonomy" id="112509"/>
    <lineage>
        <taxon>Eukaryota</taxon>
        <taxon>Viridiplantae</taxon>
        <taxon>Streptophyta</taxon>
        <taxon>Embryophyta</taxon>
        <taxon>Tracheophyta</taxon>
        <taxon>Spermatophyta</taxon>
        <taxon>Magnoliopsida</taxon>
        <taxon>Liliopsida</taxon>
        <taxon>Poales</taxon>
        <taxon>Poaceae</taxon>
        <taxon>BOP clade</taxon>
        <taxon>Pooideae</taxon>
        <taxon>Triticodae</taxon>
        <taxon>Triticeae</taxon>
        <taxon>Hordeinae</taxon>
        <taxon>Hordeum</taxon>
    </lineage>
</organism>
<accession>F2ED66</accession>
<proteinExistence type="evidence at transcript level"/>